<organism evidence="12 13">
    <name type="scientific">Rhodopseudomonas pentothenatexigens</name>
    <dbReference type="NCBI Taxonomy" id="999699"/>
    <lineage>
        <taxon>Bacteria</taxon>
        <taxon>Pseudomonadati</taxon>
        <taxon>Pseudomonadota</taxon>
        <taxon>Alphaproteobacteria</taxon>
        <taxon>Hyphomicrobiales</taxon>
        <taxon>Nitrobacteraceae</taxon>
        <taxon>Rhodopseudomonas</taxon>
    </lineage>
</organism>
<dbReference type="Pfam" id="PF00697">
    <property type="entry name" value="PRAI"/>
    <property type="match status" value="1"/>
</dbReference>
<evidence type="ECO:0000256" key="3">
    <source>
        <dbReference type="ARBA" id="ARBA00012572"/>
    </source>
</evidence>
<protein>
    <recommendedName>
        <fullName evidence="4 9">N-(5'-phosphoribosyl)anthranilate isomerase</fullName>
        <shortName evidence="9">PRAI</shortName>
        <ecNumber evidence="3 9">5.3.1.24</ecNumber>
    </recommendedName>
</protein>
<dbReference type="HAMAP" id="MF_00135">
    <property type="entry name" value="PRAI"/>
    <property type="match status" value="1"/>
</dbReference>
<dbReference type="OrthoDB" id="9796196at2"/>
<dbReference type="Gene3D" id="3.20.20.70">
    <property type="entry name" value="Aldolase class I"/>
    <property type="match status" value="1"/>
</dbReference>
<dbReference type="UniPathway" id="UPA00035">
    <property type="reaction ID" value="UER00042"/>
</dbReference>
<evidence type="ECO:0000256" key="9">
    <source>
        <dbReference type="HAMAP-Rule" id="MF_00135"/>
    </source>
</evidence>
<dbReference type="EMBL" id="QRDT01000003">
    <property type="protein sequence ID" value="RED38663.1"/>
    <property type="molecule type" value="Genomic_DNA"/>
</dbReference>
<keyword evidence="6 9" id="KW-0822">Tryptophan biosynthesis</keyword>
<dbReference type="NCBIfam" id="NF002295">
    <property type="entry name" value="PRK01222.1-1"/>
    <property type="match status" value="1"/>
</dbReference>
<evidence type="ECO:0000313" key="14">
    <source>
        <dbReference type="Proteomes" id="UP000256343"/>
    </source>
</evidence>
<dbReference type="AlphaFoldDB" id="A0A336JKY8"/>
<dbReference type="Proteomes" id="UP000256343">
    <property type="component" value="Unassembled WGS sequence"/>
</dbReference>
<evidence type="ECO:0000256" key="5">
    <source>
        <dbReference type="ARBA" id="ARBA00022605"/>
    </source>
</evidence>
<comment type="similarity">
    <text evidence="9">Belongs to the TrpF family.</text>
</comment>
<evidence type="ECO:0000259" key="10">
    <source>
        <dbReference type="Pfam" id="PF00697"/>
    </source>
</evidence>
<evidence type="ECO:0000256" key="7">
    <source>
        <dbReference type="ARBA" id="ARBA00023141"/>
    </source>
</evidence>
<evidence type="ECO:0000313" key="12">
    <source>
        <dbReference type="EMBL" id="SSW89483.1"/>
    </source>
</evidence>
<evidence type="ECO:0000256" key="8">
    <source>
        <dbReference type="ARBA" id="ARBA00023235"/>
    </source>
</evidence>
<accession>A0A336JKY8</accession>
<dbReference type="InterPro" id="IPR011060">
    <property type="entry name" value="RibuloseP-bd_barrel"/>
</dbReference>
<feature type="domain" description="N-(5'phosphoribosyl) anthranilate isomerase (PRAI)" evidence="10">
    <location>
        <begin position="5"/>
        <end position="208"/>
    </location>
</feature>
<keyword evidence="5 9" id="KW-0028">Amino-acid biosynthesis</keyword>
<evidence type="ECO:0000256" key="1">
    <source>
        <dbReference type="ARBA" id="ARBA00001164"/>
    </source>
</evidence>
<dbReference type="PANTHER" id="PTHR42894:SF1">
    <property type="entry name" value="N-(5'-PHOSPHORIBOSYL)ANTHRANILATE ISOMERASE"/>
    <property type="match status" value="1"/>
</dbReference>
<dbReference type="Proteomes" id="UP000252631">
    <property type="component" value="Unassembled WGS sequence"/>
</dbReference>
<reference evidence="12 13" key="1">
    <citation type="submission" date="2017-08" db="EMBL/GenBank/DDBJ databases">
        <authorList>
            <person name="de Groot N.N."/>
        </authorList>
    </citation>
    <scope>NUCLEOTIDE SEQUENCE [LARGE SCALE GENOMIC DNA]</scope>
    <source>
        <strain evidence="12 13">JA575</strain>
    </source>
</reference>
<evidence type="ECO:0000256" key="4">
    <source>
        <dbReference type="ARBA" id="ARBA00022272"/>
    </source>
</evidence>
<gene>
    <name evidence="9" type="primary">trpF</name>
    <name evidence="11" type="ORF">BJ125_10318</name>
    <name evidence="12" type="ORF">SAMN05892882_10318</name>
</gene>
<keyword evidence="14" id="KW-1185">Reference proteome</keyword>
<comment type="pathway">
    <text evidence="2 9">Amino-acid biosynthesis; L-tryptophan biosynthesis; L-tryptophan from chorismate: step 3/5.</text>
</comment>
<dbReference type="GO" id="GO:0000162">
    <property type="term" value="P:L-tryptophan biosynthetic process"/>
    <property type="evidence" value="ECO:0007669"/>
    <property type="project" value="UniProtKB-UniRule"/>
</dbReference>
<dbReference type="EC" id="5.3.1.24" evidence="3 9"/>
<dbReference type="PANTHER" id="PTHR42894">
    <property type="entry name" value="N-(5'-PHOSPHORIBOSYL)ANTHRANILATE ISOMERASE"/>
    <property type="match status" value="1"/>
</dbReference>
<dbReference type="GO" id="GO:0004640">
    <property type="term" value="F:phosphoribosylanthranilate isomerase activity"/>
    <property type="evidence" value="ECO:0007669"/>
    <property type="project" value="UniProtKB-UniRule"/>
</dbReference>
<name>A0A336JKY8_9BRAD</name>
<comment type="catalytic activity">
    <reaction evidence="1 9">
        <text>N-(5-phospho-beta-D-ribosyl)anthranilate = 1-(2-carboxyphenylamino)-1-deoxy-D-ribulose 5-phosphate</text>
        <dbReference type="Rhea" id="RHEA:21540"/>
        <dbReference type="ChEBI" id="CHEBI:18277"/>
        <dbReference type="ChEBI" id="CHEBI:58613"/>
        <dbReference type="EC" id="5.3.1.24"/>
    </reaction>
</comment>
<keyword evidence="7 9" id="KW-0057">Aromatic amino acid biosynthesis</keyword>
<proteinExistence type="inferred from homology"/>
<dbReference type="EMBL" id="UFQQ01000003">
    <property type="protein sequence ID" value="SSW89483.1"/>
    <property type="molecule type" value="Genomic_DNA"/>
</dbReference>
<evidence type="ECO:0000256" key="6">
    <source>
        <dbReference type="ARBA" id="ARBA00022822"/>
    </source>
</evidence>
<sequence>MSTIVKICGLTTADTLEAAVEAGADMVGFVFFPASPRHLDIDFADALGRQVRSRAAKVALAVDADDDLLDAIVEQLRPNWLQFHGSESPERVRSIKRIYGLPVMKAIAVASPEDLSVLPDYAGVADRILFDARPPKDATRPGGLGTAFDWKLLDGVDLKLPFLVSGGINADNVAEALRVTRAQGVDVSSGVETSPGEKDPDLIRDFIRAARAA</sequence>
<dbReference type="InterPro" id="IPR013785">
    <property type="entry name" value="Aldolase_TIM"/>
</dbReference>
<evidence type="ECO:0000256" key="2">
    <source>
        <dbReference type="ARBA" id="ARBA00004664"/>
    </source>
</evidence>
<dbReference type="InterPro" id="IPR001240">
    <property type="entry name" value="PRAI_dom"/>
</dbReference>
<dbReference type="CDD" id="cd00405">
    <property type="entry name" value="PRAI"/>
    <property type="match status" value="1"/>
</dbReference>
<dbReference type="InterPro" id="IPR044643">
    <property type="entry name" value="TrpF_fam"/>
</dbReference>
<evidence type="ECO:0000313" key="11">
    <source>
        <dbReference type="EMBL" id="RED38663.1"/>
    </source>
</evidence>
<reference evidence="11 14" key="2">
    <citation type="submission" date="2018-07" db="EMBL/GenBank/DDBJ databases">
        <title>Genomic Encyclopedia of Archaeal and Bacterial Type Strains, Phase II (KMG-II): from individual species to whole genera.</title>
        <authorList>
            <person name="Goeker M."/>
        </authorList>
    </citation>
    <scope>NUCLEOTIDE SEQUENCE [LARGE SCALE GENOMIC DNA]</scope>
    <source>
        <strain evidence="11 14">JA575</strain>
    </source>
</reference>
<keyword evidence="8 9" id="KW-0413">Isomerase</keyword>
<evidence type="ECO:0000313" key="13">
    <source>
        <dbReference type="Proteomes" id="UP000252631"/>
    </source>
</evidence>
<dbReference type="SUPFAM" id="SSF51366">
    <property type="entry name" value="Ribulose-phoshate binding barrel"/>
    <property type="match status" value="1"/>
</dbReference>
<dbReference type="RefSeq" id="WP_114356623.1">
    <property type="nucleotide sequence ID" value="NZ_QRDT01000003.1"/>
</dbReference>